<dbReference type="EMBL" id="CM042888">
    <property type="protein sequence ID" value="KAI4325814.1"/>
    <property type="molecule type" value="Genomic_DNA"/>
</dbReference>
<name>A0ACB9MNY3_9MYRT</name>
<sequence>MERDPAEFVETNPSFKVHHAICKTLINLVDRVSNILPKIEAARPRCSSGMHALCMLNKALEKAEIILQDCRESSVLYLALTGEKIVAKCERVRNLSEESLDQLQSMVPVVLAIEISRFLDDLRNMAFVLESSEEAAGKSIQGLLHQVTSEYASKEGSELKSFKFVALKLRICCQKSILIERSSIMKLLKSIDNIDRKRTTLKYFLYLLMKYKDSFVAEPLKSIYDKNERLQLSNARCDSNV</sequence>
<protein>
    <submittedName>
        <fullName evidence="1">Uncharacterized protein</fullName>
    </submittedName>
</protein>
<keyword evidence="2" id="KW-1185">Reference proteome</keyword>
<evidence type="ECO:0000313" key="2">
    <source>
        <dbReference type="Proteomes" id="UP001057402"/>
    </source>
</evidence>
<evidence type="ECO:0000313" key="1">
    <source>
        <dbReference type="EMBL" id="KAI4325814.1"/>
    </source>
</evidence>
<proteinExistence type="predicted"/>
<comment type="caution">
    <text evidence="1">The sequence shown here is derived from an EMBL/GenBank/DDBJ whole genome shotgun (WGS) entry which is preliminary data.</text>
</comment>
<gene>
    <name evidence="1" type="ORF">MLD38_031178</name>
</gene>
<reference evidence="2" key="1">
    <citation type="journal article" date="2023" name="Front. Plant Sci.">
        <title>Chromosomal-level genome assembly of Melastoma candidum provides insights into trichome evolution.</title>
        <authorList>
            <person name="Zhong Y."/>
            <person name="Wu W."/>
            <person name="Sun C."/>
            <person name="Zou P."/>
            <person name="Liu Y."/>
            <person name="Dai S."/>
            <person name="Zhou R."/>
        </authorList>
    </citation>
    <scope>NUCLEOTIDE SEQUENCE [LARGE SCALE GENOMIC DNA]</scope>
</reference>
<dbReference type="Proteomes" id="UP001057402">
    <property type="component" value="Chromosome 9"/>
</dbReference>
<accession>A0ACB9MNY3</accession>
<organism evidence="1 2">
    <name type="scientific">Melastoma candidum</name>
    <dbReference type="NCBI Taxonomy" id="119954"/>
    <lineage>
        <taxon>Eukaryota</taxon>
        <taxon>Viridiplantae</taxon>
        <taxon>Streptophyta</taxon>
        <taxon>Embryophyta</taxon>
        <taxon>Tracheophyta</taxon>
        <taxon>Spermatophyta</taxon>
        <taxon>Magnoliopsida</taxon>
        <taxon>eudicotyledons</taxon>
        <taxon>Gunneridae</taxon>
        <taxon>Pentapetalae</taxon>
        <taxon>rosids</taxon>
        <taxon>malvids</taxon>
        <taxon>Myrtales</taxon>
        <taxon>Melastomataceae</taxon>
        <taxon>Melastomatoideae</taxon>
        <taxon>Melastomateae</taxon>
        <taxon>Melastoma</taxon>
    </lineage>
</organism>